<dbReference type="EMBL" id="JAULSR010000002">
    <property type="protein sequence ID" value="KAK0629520.1"/>
    <property type="molecule type" value="Genomic_DNA"/>
</dbReference>
<keyword evidence="3" id="KW-1185">Reference proteome</keyword>
<name>A0AA39XA54_9PEZI</name>
<feature type="compositionally biased region" description="Acidic residues" evidence="1">
    <location>
        <begin position="155"/>
        <end position="170"/>
    </location>
</feature>
<sequence>MGVLMDKIERLSQQIQSLEQKGHDPRLGTDKEWVKSLTLSSRTQIDSHTALITKESKEPGLGGVLEDLNRTMQTINLTMAQIRSQDYRRYIDSKPRHDTAEFLGPEPRTRRSRRSTIGYREGGELDWEELQYSNKPPGVRRQVRASGPVSAFHDSEEEEGEQSVEQDYEEPTPSWEPIKTRQTQRQSEGTGAKGRRLAPLSTGGVKRAAAPNATSEARWRGGGRVQDGFETRNVDEQESDASNDSENMVAERSRREYRNAHRYRNSRERLNDTPPVPDAPRRAAKTGGVGKRGGRGQE</sequence>
<proteinExistence type="predicted"/>
<feature type="compositionally biased region" description="Basic and acidic residues" evidence="1">
    <location>
        <begin position="249"/>
        <end position="271"/>
    </location>
</feature>
<feature type="region of interest" description="Disordered" evidence="1">
    <location>
        <begin position="137"/>
        <end position="298"/>
    </location>
</feature>
<feature type="region of interest" description="Disordered" evidence="1">
    <location>
        <begin position="93"/>
        <end position="117"/>
    </location>
</feature>
<accession>A0AA39XA54</accession>
<evidence type="ECO:0000256" key="1">
    <source>
        <dbReference type="SAM" id="MobiDB-lite"/>
    </source>
</evidence>
<reference evidence="2" key="1">
    <citation type="submission" date="2023-06" db="EMBL/GenBank/DDBJ databases">
        <title>Genome-scale phylogeny and comparative genomics of the fungal order Sordariales.</title>
        <authorList>
            <consortium name="Lawrence Berkeley National Laboratory"/>
            <person name="Hensen N."/>
            <person name="Bonometti L."/>
            <person name="Westerberg I."/>
            <person name="Brannstrom I.O."/>
            <person name="Guillou S."/>
            <person name="Cros-Aarteil S."/>
            <person name="Calhoun S."/>
            <person name="Haridas S."/>
            <person name="Kuo A."/>
            <person name="Mondo S."/>
            <person name="Pangilinan J."/>
            <person name="Riley R."/>
            <person name="LaButti K."/>
            <person name="Andreopoulos B."/>
            <person name="Lipzen A."/>
            <person name="Chen C."/>
            <person name="Yanf M."/>
            <person name="Daum C."/>
            <person name="Ng V."/>
            <person name="Clum A."/>
            <person name="Steindorff A."/>
            <person name="Ohm R."/>
            <person name="Martin F."/>
            <person name="Silar P."/>
            <person name="Natvig D."/>
            <person name="Lalanne C."/>
            <person name="Gautier V."/>
            <person name="Ament-velasquez S.L."/>
            <person name="Kruys A."/>
            <person name="Hutchinson M.I."/>
            <person name="Powell A.J."/>
            <person name="Barry K."/>
            <person name="Miller A.N."/>
            <person name="Grigoriev I.V."/>
            <person name="Debuchy R."/>
            <person name="Gladieux P."/>
            <person name="Thoren M.H."/>
            <person name="Johannesson H."/>
        </authorList>
    </citation>
    <scope>NUCLEOTIDE SEQUENCE</scope>
    <source>
        <strain evidence="2">SMH3391-2</strain>
    </source>
</reference>
<protein>
    <submittedName>
        <fullName evidence="2">Uncharacterized protein</fullName>
    </submittedName>
</protein>
<evidence type="ECO:0000313" key="3">
    <source>
        <dbReference type="Proteomes" id="UP001174934"/>
    </source>
</evidence>
<dbReference type="AlphaFoldDB" id="A0AA39XA54"/>
<dbReference type="Proteomes" id="UP001174934">
    <property type="component" value="Unassembled WGS sequence"/>
</dbReference>
<gene>
    <name evidence="2" type="ORF">B0T17DRAFT_525698</name>
</gene>
<feature type="compositionally biased region" description="Polar residues" evidence="1">
    <location>
        <begin position="180"/>
        <end position="189"/>
    </location>
</feature>
<evidence type="ECO:0000313" key="2">
    <source>
        <dbReference type="EMBL" id="KAK0629520.1"/>
    </source>
</evidence>
<organism evidence="2 3">
    <name type="scientific">Bombardia bombarda</name>
    <dbReference type="NCBI Taxonomy" id="252184"/>
    <lineage>
        <taxon>Eukaryota</taxon>
        <taxon>Fungi</taxon>
        <taxon>Dikarya</taxon>
        <taxon>Ascomycota</taxon>
        <taxon>Pezizomycotina</taxon>
        <taxon>Sordariomycetes</taxon>
        <taxon>Sordariomycetidae</taxon>
        <taxon>Sordariales</taxon>
        <taxon>Lasiosphaeriaceae</taxon>
        <taxon>Bombardia</taxon>
    </lineage>
</organism>
<comment type="caution">
    <text evidence="2">The sequence shown here is derived from an EMBL/GenBank/DDBJ whole genome shotgun (WGS) entry which is preliminary data.</text>
</comment>